<sequence length="145" mass="16951">MKADERELPMEKATAVNTCLGVLKGRDCIYLDQVKQDALNNLTFTGDINGHLISQHRDEKDWFPYTLTFRRVLTYFACELDTYENLAETGHLDGSSFDLIEDSTWLKSLPVREDFNKDIYRHYRLFTYDDVYNIIAVSYEFAAEL</sequence>
<comment type="caution">
    <text evidence="1">The sequence shown here is derived from an EMBL/GenBank/DDBJ whole genome shotgun (WGS) entry which is preliminary data.</text>
</comment>
<organism evidence="1 2">
    <name type="scientific">Eisenbergiella tayi</name>
    <dbReference type="NCBI Taxonomy" id="1432052"/>
    <lineage>
        <taxon>Bacteria</taxon>
        <taxon>Bacillati</taxon>
        <taxon>Bacillota</taxon>
        <taxon>Clostridia</taxon>
        <taxon>Lachnospirales</taxon>
        <taxon>Lachnospiraceae</taxon>
        <taxon>Eisenbergiella</taxon>
    </lineage>
</organism>
<name>A0A1E3U8M2_9FIRM</name>
<accession>A0A1E3U8M2</accession>
<gene>
    <name evidence="1" type="ORF">BEI59_30510</name>
</gene>
<dbReference type="Proteomes" id="UP000094271">
    <property type="component" value="Unassembled WGS sequence"/>
</dbReference>
<dbReference type="EMBL" id="MEHA01000034">
    <property type="protein sequence ID" value="ODR43568.1"/>
    <property type="molecule type" value="Genomic_DNA"/>
</dbReference>
<evidence type="ECO:0000313" key="1">
    <source>
        <dbReference type="EMBL" id="ODR43568.1"/>
    </source>
</evidence>
<dbReference type="AlphaFoldDB" id="A0A1E3U8M2"/>
<protein>
    <submittedName>
        <fullName evidence="1">Uncharacterized protein</fullName>
    </submittedName>
</protein>
<proteinExistence type="predicted"/>
<evidence type="ECO:0000313" key="2">
    <source>
        <dbReference type="Proteomes" id="UP000094271"/>
    </source>
</evidence>
<dbReference type="OrthoDB" id="7065603at2"/>
<reference evidence="1 2" key="1">
    <citation type="submission" date="2016-08" db="EMBL/GenBank/DDBJ databases">
        <authorList>
            <person name="Seilhamer J.J."/>
        </authorList>
    </citation>
    <scope>NUCLEOTIDE SEQUENCE [LARGE SCALE GENOMIC DNA]</scope>
    <source>
        <strain evidence="1 2">NML150140-1</strain>
    </source>
</reference>